<keyword evidence="3" id="KW-1185">Reference proteome</keyword>
<evidence type="ECO:0000256" key="1">
    <source>
        <dbReference type="SAM" id="MobiDB-lite"/>
    </source>
</evidence>
<comment type="caution">
    <text evidence="2">The sequence shown here is derived from an EMBL/GenBank/DDBJ whole genome shotgun (WGS) entry which is preliminary data.</text>
</comment>
<organism evidence="2 3">
    <name type="scientific">Xylanibacillus composti</name>
    <dbReference type="NCBI Taxonomy" id="1572762"/>
    <lineage>
        <taxon>Bacteria</taxon>
        <taxon>Bacillati</taxon>
        <taxon>Bacillota</taxon>
        <taxon>Bacilli</taxon>
        <taxon>Bacillales</taxon>
        <taxon>Paenibacillaceae</taxon>
        <taxon>Xylanibacillus</taxon>
    </lineage>
</organism>
<evidence type="ECO:0000313" key="2">
    <source>
        <dbReference type="EMBL" id="GIQ69312.1"/>
    </source>
</evidence>
<evidence type="ECO:0000313" key="3">
    <source>
        <dbReference type="Proteomes" id="UP000677918"/>
    </source>
</evidence>
<protein>
    <submittedName>
        <fullName evidence="2">Uncharacterized protein</fullName>
    </submittedName>
</protein>
<sequence>MLLGRGQYDAKQGQVALFRRGGRSFMFRLDRWNQKENIGNGDGAKTVSPKQEKFMDGIE</sequence>
<dbReference type="EMBL" id="BOVK01000026">
    <property type="protein sequence ID" value="GIQ69312.1"/>
    <property type="molecule type" value="Genomic_DNA"/>
</dbReference>
<name>A0A8J4H4F0_9BACL</name>
<gene>
    <name evidence="2" type="ORF">XYCOK13_21360</name>
</gene>
<dbReference type="AlphaFoldDB" id="A0A8J4H4F0"/>
<dbReference type="Proteomes" id="UP000677918">
    <property type="component" value="Unassembled WGS sequence"/>
</dbReference>
<proteinExistence type="predicted"/>
<feature type="compositionally biased region" description="Basic and acidic residues" evidence="1">
    <location>
        <begin position="50"/>
        <end position="59"/>
    </location>
</feature>
<reference evidence="2" key="1">
    <citation type="submission" date="2021-04" db="EMBL/GenBank/DDBJ databases">
        <title>Draft genome sequence of Xylanibacillus composti strain K13.</title>
        <authorList>
            <person name="Uke A."/>
            <person name="Chhe C."/>
            <person name="Baramee S."/>
            <person name="Kosugi A."/>
        </authorList>
    </citation>
    <scope>NUCLEOTIDE SEQUENCE</scope>
    <source>
        <strain evidence="2">K13</strain>
    </source>
</reference>
<feature type="region of interest" description="Disordered" evidence="1">
    <location>
        <begin position="37"/>
        <end position="59"/>
    </location>
</feature>
<accession>A0A8J4H4F0</accession>